<dbReference type="PRINTS" id="PR00934">
    <property type="entry name" value="XHISDIPTASE"/>
</dbReference>
<dbReference type="eggNOG" id="COG2195">
    <property type="taxonomic scope" value="Bacteria"/>
</dbReference>
<name>D3UH75_HELM1</name>
<dbReference type="GO" id="GO:0005829">
    <property type="term" value="C:cytosol"/>
    <property type="evidence" value="ECO:0007669"/>
    <property type="project" value="TreeGrafter"/>
</dbReference>
<dbReference type="InterPro" id="IPR001160">
    <property type="entry name" value="Peptidase_M20C"/>
</dbReference>
<organism evidence="1 2">
    <name type="scientific">Helicobacter mustelae (strain ATCC 43772 / CCUG 25715 / CIP 103759 / LMG 18044 / NCTC 12198 / R85-136P)</name>
    <name type="common">Campylobacter mustelae</name>
    <dbReference type="NCBI Taxonomy" id="679897"/>
    <lineage>
        <taxon>Bacteria</taxon>
        <taxon>Pseudomonadati</taxon>
        <taxon>Campylobacterota</taxon>
        <taxon>Epsilonproteobacteria</taxon>
        <taxon>Campylobacterales</taxon>
        <taxon>Helicobacteraceae</taxon>
        <taxon>Helicobacter</taxon>
    </lineage>
</organism>
<dbReference type="GO" id="GO:0006508">
    <property type="term" value="P:proteolysis"/>
    <property type="evidence" value="ECO:0007669"/>
    <property type="project" value="InterPro"/>
</dbReference>
<keyword evidence="2" id="KW-1185">Reference proteome</keyword>
<dbReference type="SUPFAM" id="SSF53187">
    <property type="entry name" value="Zn-dependent exopeptidases"/>
    <property type="match status" value="1"/>
</dbReference>
<evidence type="ECO:0000313" key="1">
    <source>
        <dbReference type="EMBL" id="CBG39847.1"/>
    </source>
</evidence>
<accession>D3UH75</accession>
<dbReference type="Proteomes" id="UP000001522">
    <property type="component" value="Chromosome"/>
</dbReference>
<evidence type="ECO:0000313" key="2">
    <source>
        <dbReference type="Proteomes" id="UP000001522"/>
    </source>
</evidence>
<gene>
    <name evidence="1" type="ordered locus">HMU05860</name>
</gene>
<protein>
    <submittedName>
        <fullName evidence="1">Putative peptidase</fullName>
    </submittedName>
</protein>
<dbReference type="STRING" id="679897.HMU05860"/>
<dbReference type="RefSeq" id="WP_013022931.1">
    <property type="nucleotide sequence ID" value="NC_013949.1"/>
</dbReference>
<dbReference type="EMBL" id="FN555004">
    <property type="protein sequence ID" value="CBG39847.1"/>
    <property type="molecule type" value="Genomic_DNA"/>
</dbReference>
<proteinExistence type="predicted"/>
<dbReference type="AlphaFoldDB" id="D3UH75"/>
<dbReference type="PANTHER" id="PTHR43501:SF1">
    <property type="entry name" value="CYTOSOL NON-SPECIFIC DIPEPTIDASE"/>
    <property type="match status" value="1"/>
</dbReference>
<reference evidence="1 2" key="1">
    <citation type="journal article" date="2010" name="BMC Genomics">
        <title>Comparative genomics and proteomics of Helicobacter mustelae, an ulcerogenic and carcinogenic gastric pathogen.</title>
        <authorList>
            <person name="O'Toole P.W."/>
            <person name="Snelling W.J."/>
            <person name="Canchaya C."/>
            <person name="Forde B.M."/>
            <person name="Hardie K.R."/>
            <person name="Josenhans C."/>
            <person name="Graham R.L.J."/>
            <person name="McMullan G."/>
            <person name="Parkhill J."/>
            <person name="Belda E."/>
            <person name="Bentley S.D."/>
        </authorList>
    </citation>
    <scope>NUCLEOTIDE SEQUENCE [LARGE SCALE GENOMIC DNA]</scope>
    <source>
        <strain evidence="2">ATCC 43772 / LMG 18044 / NCTC 12198 / 12198</strain>
    </source>
</reference>
<dbReference type="GO" id="GO:0070573">
    <property type="term" value="F:metallodipeptidase activity"/>
    <property type="evidence" value="ECO:0007669"/>
    <property type="project" value="TreeGrafter"/>
</dbReference>
<sequence length="456" mass="50941">MTKTQQNPAQYFKSLLQENGIAKEALEVFAQICAIPHPSGDTKALQEWICEQVRPFCDIVKIDDVGNIYCSKGVPKICLQAHYDMVLVGKKEPIALRYVDQSMGAVDSSLGADNGVSVALMIVLLRYFEHFECVFTNDEEIGLLGARGLDLPICAKILLNLDSEFFGSVVAGCAGGFILENILTLPQDEGKYPYAYRICAQNFLGGHSGIDIHKSRKNPICEFFHQFAPVRYGIYSLRAGEFHNSIPVKFEIELAADRELDGFLDGSLESFEIQKIHPPAKKMYAKLELESYICALQHGVWERDLYGVSNSLNVAMIRQENENFTIALMGRANTNGALQKNLQAQILLAKKYHCVSKTTEIYTPWEISQDILNSDFLAVIKEAFAYRAMCVETLHAGLECGVLEERLGELGIKGLEILSIGPTIFYPHSRREVLDVPSFCEFSDVVERVMAHYAKA</sequence>
<dbReference type="Gene3D" id="3.40.630.10">
    <property type="entry name" value="Zn peptidases"/>
    <property type="match status" value="2"/>
</dbReference>
<dbReference type="PANTHER" id="PTHR43501">
    <property type="entry name" value="CYTOSOL NON-SPECIFIC DIPEPTIDASE"/>
    <property type="match status" value="1"/>
</dbReference>
<dbReference type="KEGG" id="hms:HMU05860"/>
<dbReference type="HOGENOM" id="CLU_028526_1_0_7"/>